<dbReference type="InterPro" id="IPR036188">
    <property type="entry name" value="FAD/NAD-bd_sf"/>
</dbReference>
<sequence length="526" mass="57818">MAAKFSQDDGDVVVIIGSGAGGGTLANALAKQGIRSVVLEAGKRYEMSDIENDEWAMFNKISWLDKRIATGSWDVARNHPNLPAWIVKAVGGSSVHWAGVALRFRDFEFRMRSENGDIKGANLLDWPLDYEELEPWYAKAEQHMGVTGPTTGMPYHQWHNSFKVLASGAQRIGYKEIQSGPMAINTQPYDNRPGCQQIGFCMQGCRIGAKWSTLYTDIPRAEATGYCEVRPQSMALRIEHDARGRVNAVVYADAEGRQQRQKARVVCVAGNSIESPRLLLNSESSTFKDGLANSSGQVGRNYMCHTTAGIYAVMPKPVHMYRGTTCAGIISDESYNDPARGFVGGYRLEILSLGLPFMSAFLDPTPQGWGRGFTAKMERYDHMSGVWLCGEDLPVESNRITLHGTEKDQYGLPVPVVHKDDHPFDVAMRDHGVEQTRKCYEAVGASEVIRLPSYPASHNMGTNRMSAKAADGVVNKWGQSHDIPNLFVSDGSQFTTSGGQNPTLTIVALALRQADHIGKLISQRAL</sequence>
<evidence type="ECO:0000256" key="3">
    <source>
        <dbReference type="ARBA" id="ARBA00022827"/>
    </source>
</evidence>
<name>A0A1H6STB2_9PSED</name>
<dbReference type="RefSeq" id="WP_090306223.1">
    <property type="nucleotide sequence ID" value="NZ_FNZE01000001.1"/>
</dbReference>
<keyword evidence="2" id="KW-0285">Flavoprotein</keyword>
<feature type="domain" description="Glucose-methanol-choline oxidoreductase C-terminal" evidence="6">
    <location>
        <begin position="394"/>
        <end position="510"/>
    </location>
</feature>
<dbReference type="SUPFAM" id="SSF51905">
    <property type="entry name" value="FAD/NAD(P)-binding domain"/>
    <property type="match status" value="1"/>
</dbReference>
<reference evidence="8" key="1">
    <citation type="submission" date="2016-10" db="EMBL/GenBank/DDBJ databases">
        <authorList>
            <person name="Varghese N."/>
            <person name="Submissions S."/>
        </authorList>
    </citation>
    <scope>NUCLEOTIDE SEQUENCE [LARGE SCALE GENOMIC DNA]</scope>
    <source>
        <strain evidence="8">LMG 25967</strain>
    </source>
</reference>
<dbReference type="InterPro" id="IPR000172">
    <property type="entry name" value="GMC_OxRdtase_N"/>
</dbReference>
<evidence type="ECO:0000256" key="2">
    <source>
        <dbReference type="ARBA" id="ARBA00022630"/>
    </source>
</evidence>
<comment type="similarity">
    <text evidence="1">Belongs to the GMC oxidoreductase family.</text>
</comment>
<evidence type="ECO:0000259" key="6">
    <source>
        <dbReference type="Pfam" id="PF05199"/>
    </source>
</evidence>
<dbReference type="InterPro" id="IPR007867">
    <property type="entry name" value="GMC_OxRtase_C"/>
</dbReference>
<dbReference type="Gene3D" id="3.50.50.60">
    <property type="entry name" value="FAD/NAD(P)-binding domain"/>
    <property type="match status" value="2"/>
</dbReference>
<evidence type="ECO:0000259" key="5">
    <source>
        <dbReference type="Pfam" id="PF00732"/>
    </source>
</evidence>
<evidence type="ECO:0000256" key="1">
    <source>
        <dbReference type="ARBA" id="ARBA00010790"/>
    </source>
</evidence>
<proteinExistence type="inferred from homology"/>
<dbReference type="GO" id="GO:0016614">
    <property type="term" value="F:oxidoreductase activity, acting on CH-OH group of donors"/>
    <property type="evidence" value="ECO:0007669"/>
    <property type="project" value="InterPro"/>
</dbReference>
<dbReference type="OrthoDB" id="9787779at2"/>
<accession>A0A1H6STB2</accession>
<organism evidence="7 8">
    <name type="scientific">Pseudomonas linyingensis</name>
    <dbReference type="NCBI Taxonomy" id="915471"/>
    <lineage>
        <taxon>Bacteria</taxon>
        <taxon>Pseudomonadati</taxon>
        <taxon>Pseudomonadota</taxon>
        <taxon>Gammaproteobacteria</taxon>
        <taxon>Pseudomonadales</taxon>
        <taxon>Pseudomonadaceae</taxon>
        <taxon>Pseudomonas</taxon>
    </lineage>
</organism>
<gene>
    <name evidence="7" type="ORF">SAMN05216201_101447</name>
</gene>
<keyword evidence="3" id="KW-0274">FAD</keyword>
<dbReference type="AlphaFoldDB" id="A0A1H6STB2"/>
<dbReference type="PANTHER" id="PTHR46056:SF12">
    <property type="entry name" value="LONG-CHAIN-ALCOHOL OXIDASE"/>
    <property type="match status" value="1"/>
</dbReference>
<feature type="domain" description="Glucose-methanol-choline oxidoreductase N-terminal" evidence="5">
    <location>
        <begin position="128"/>
        <end position="306"/>
    </location>
</feature>
<dbReference type="STRING" id="915471.SAMN05216201_101447"/>
<evidence type="ECO:0000313" key="7">
    <source>
        <dbReference type="EMBL" id="SEI67270.1"/>
    </source>
</evidence>
<dbReference type="Pfam" id="PF00732">
    <property type="entry name" value="GMC_oxred_N"/>
    <property type="match status" value="1"/>
</dbReference>
<dbReference type="SUPFAM" id="SSF54373">
    <property type="entry name" value="FAD-linked reductases, C-terminal domain"/>
    <property type="match status" value="1"/>
</dbReference>
<dbReference type="Pfam" id="PF05199">
    <property type="entry name" value="GMC_oxred_C"/>
    <property type="match status" value="1"/>
</dbReference>
<dbReference type="Proteomes" id="UP000242930">
    <property type="component" value="Unassembled WGS sequence"/>
</dbReference>
<evidence type="ECO:0000256" key="4">
    <source>
        <dbReference type="ARBA" id="ARBA00023002"/>
    </source>
</evidence>
<dbReference type="EMBL" id="FNZE01000001">
    <property type="protein sequence ID" value="SEI67270.1"/>
    <property type="molecule type" value="Genomic_DNA"/>
</dbReference>
<keyword evidence="4" id="KW-0560">Oxidoreductase</keyword>
<protein>
    <submittedName>
        <fullName evidence="7">Choline dehydrogenase</fullName>
    </submittedName>
</protein>
<dbReference type="GO" id="GO:0050660">
    <property type="term" value="F:flavin adenine dinucleotide binding"/>
    <property type="evidence" value="ECO:0007669"/>
    <property type="project" value="InterPro"/>
</dbReference>
<evidence type="ECO:0000313" key="8">
    <source>
        <dbReference type="Proteomes" id="UP000242930"/>
    </source>
</evidence>
<dbReference type="PANTHER" id="PTHR46056">
    <property type="entry name" value="LONG-CHAIN-ALCOHOL OXIDASE"/>
    <property type="match status" value="1"/>
</dbReference>
<keyword evidence="8" id="KW-1185">Reference proteome</keyword>